<reference evidence="6 7" key="1">
    <citation type="journal article" date="2016" name="Nat. Commun.">
        <title>Thousands of microbial genomes shed light on interconnected biogeochemical processes in an aquifer system.</title>
        <authorList>
            <person name="Anantharaman K."/>
            <person name="Brown C.T."/>
            <person name="Hug L.A."/>
            <person name="Sharon I."/>
            <person name="Castelle C.J."/>
            <person name="Probst A.J."/>
            <person name="Thomas B.C."/>
            <person name="Singh A."/>
            <person name="Wilkins M.J."/>
            <person name="Karaoz U."/>
            <person name="Brodie E.L."/>
            <person name="Williams K.H."/>
            <person name="Hubbard S.S."/>
            <person name="Banfield J.F."/>
        </authorList>
    </citation>
    <scope>NUCLEOTIDE SEQUENCE [LARGE SCALE GENOMIC DNA]</scope>
</reference>
<protein>
    <recommendedName>
        <fullName evidence="8">GMP synthase</fullName>
    </recommendedName>
</protein>
<evidence type="ECO:0000313" key="6">
    <source>
        <dbReference type="EMBL" id="OGK29195.1"/>
    </source>
</evidence>
<dbReference type="AlphaFoldDB" id="A0A1F7HDS1"/>
<feature type="transmembrane region" description="Helical" evidence="5">
    <location>
        <begin position="229"/>
        <end position="247"/>
    </location>
</feature>
<dbReference type="GO" id="GO:0030026">
    <property type="term" value="P:intracellular manganese ion homeostasis"/>
    <property type="evidence" value="ECO:0007669"/>
    <property type="project" value="InterPro"/>
</dbReference>
<dbReference type="GO" id="GO:0005384">
    <property type="term" value="F:manganese ion transmembrane transporter activity"/>
    <property type="evidence" value="ECO:0007669"/>
    <property type="project" value="InterPro"/>
</dbReference>
<comment type="subcellular location">
    <subcellularLocation>
        <location evidence="1">Endomembrane system</location>
        <topology evidence="1">Multi-pass membrane protein</topology>
    </subcellularLocation>
</comment>
<evidence type="ECO:0000256" key="4">
    <source>
        <dbReference type="ARBA" id="ARBA00023136"/>
    </source>
</evidence>
<dbReference type="EMBL" id="MFZS01000014">
    <property type="protein sequence ID" value="OGK29195.1"/>
    <property type="molecule type" value="Genomic_DNA"/>
</dbReference>
<sequence length="248" mass="27980">MTTHKSHFLKDHLAKEHRISPLSIYLKEIVYGGIDGIVTTFAVVSGFTGAQSSDLAMTIPIITVVIFGFANLFGDGASMALGSFLSVRADQDVYTSEKNKEQHEIMHAPEMEKFETIEILKNKGFSEKDATTLTLIYMKNQDYWTEFMMKDELEMPNPENENPFLTALVTFLSFIIFGLIPLIPYLFINNFQSNLFLVSITFSVCALFTLGFLRWKVTQLNFFRSVSETLFVGLISSSIAFGVGILFR</sequence>
<evidence type="ECO:0000256" key="5">
    <source>
        <dbReference type="SAM" id="Phobius"/>
    </source>
</evidence>
<evidence type="ECO:0000256" key="1">
    <source>
        <dbReference type="ARBA" id="ARBA00004127"/>
    </source>
</evidence>
<gene>
    <name evidence="6" type="ORF">A3D06_01050</name>
</gene>
<evidence type="ECO:0008006" key="8">
    <source>
        <dbReference type="Google" id="ProtNLM"/>
    </source>
</evidence>
<keyword evidence="2 5" id="KW-0812">Transmembrane</keyword>
<keyword evidence="4 5" id="KW-0472">Membrane</keyword>
<dbReference type="Proteomes" id="UP000177027">
    <property type="component" value="Unassembled WGS sequence"/>
</dbReference>
<dbReference type="PANTHER" id="PTHR31851">
    <property type="entry name" value="FE(2+)/MN(2+) TRANSPORTER PCL1"/>
    <property type="match status" value="1"/>
</dbReference>
<dbReference type="Pfam" id="PF01988">
    <property type="entry name" value="VIT1"/>
    <property type="match status" value="1"/>
</dbReference>
<feature type="transmembrane region" description="Helical" evidence="5">
    <location>
        <begin position="195"/>
        <end position="217"/>
    </location>
</feature>
<evidence type="ECO:0000256" key="3">
    <source>
        <dbReference type="ARBA" id="ARBA00022989"/>
    </source>
</evidence>
<comment type="caution">
    <text evidence="6">The sequence shown here is derived from an EMBL/GenBank/DDBJ whole genome shotgun (WGS) entry which is preliminary data.</text>
</comment>
<keyword evidence="3 5" id="KW-1133">Transmembrane helix</keyword>
<name>A0A1F7HDS1_9BACT</name>
<feature type="transmembrane region" description="Helical" evidence="5">
    <location>
        <begin position="164"/>
        <end position="188"/>
    </location>
</feature>
<evidence type="ECO:0000256" key="2">
    <source>
        <dbReference type="ARBA" id="ARBA00022692"/>
    </source>
</evidence>
<accession>A0A1F7HDS1</accession>
<dbReference type="GO" id="GO:0012505">
    <property type="term" value="C:endomembrane system"/>
    <property type="evidence" value="ECO:0007669"/>
    <property type="project" value="UniProtKB-SubCell"/>
</dbReference>
<evidence type="ECO:0000313" key="7">
    <source>
        <dbReference type="Proteomes" id="UP000177027"/>
    </source>
</evidence>
<feature type="transmembrane region" description="Helical" evidence="5">
    <location>
        <begin position="55"/>
        <end position="74"/>
    </location>
</feature>
<organism evidence="6 7">
    <name type="scientific">Candidatus Roizmanbacteria bacterium RIFCSPHIGHO2_02_FULL_40_9</name>
    <dbReference type="NCBI Taxonomy" id="1802042"/>
    <lineage>
        <taxon>Bacteria</taxon>
        <taxon>Candidatus Roizmaniibacteriota</taxon>
    </lineage>
</organism>
<proteinExistence type="predicted"/>
<feature type="transmembrane region" description="Helical" evidence="5">
    <location>
        <begin position="29"/>
        <end position="48"/>
    </location>
</feature>
<dbReference type="InterPro" id="IPR008217">
    <property type="entry name" value="Ccc1_fam"/>
</dbReference>